<organism evidence="1 2">
    <name type="scientific">Symbiodinium microadriaticum</name>
    <name type="common">Dinoflagellate</name>
    <name type="synonym">Zooxanthella microadriatica</name>
    <dbReference type="NCBI Taxonomy" id="2951"/>
    <lineage>
        <taxon>Eukaryota</taxon>
        <taxon>Sar</taxon>
        <taxon>Alveolata</taxon>
        <taxon>Dinophyceae</taxon>
        <taxon>Suessiales</taxon>
        <taxon>Symbiodiniaceae</taxon>
        <taxon>Symbiodinium</taxon>
    </lineage>
</organism>
<dbReference type="EMBL" id="LSRX01000334">
    <property type="protein sequence ID" value="OLQ00238.1"/>
    <property type="molecule type" value="Genomic_DNA"/>
</dbReference>
<proteinExistence type="predicted"/>
<reference evidence="1 2" key="1">
    <citation type="submission" date="2016-02" db="EMBL/GenBank/DDBJ databases">
        <title>Genome analysis of coral dinoflagellate symbionts highlights evolutionary adaptations to a symbiotic lifestyle.</title>
        <authorList>
            <person name="Aranda M."/>
            <person name="Li Y."/>
            <person name="Liew Y.J."/>
            <person name="Baumgarten S."/>
            <person name="Simakov O."/>
            <person name="Wilson M."/>
            <person name="Piel J."/>
            <person name="Ashoor H."/>
            <person name="Bougouffa S."/>
            <person name="Bajic V.B."/>
            <person name="Ryu T."/>
            <person name="Ravasi T."/>
            <person name="Bayer T."/>
            <person name="Micklem G."/>
            <person name="Kim H."/>
            <person name="Bhak J."/>
            <person name="Lajeunesse T.C."/>
            <person name="Voolstra C.R."/>
        </authorList>
    </citation>
    <scope>NUCLEOTIDE SEQUENCE [LARGE SCALE GENOMIC DNA]</scope>
    <source>
        <strain evidence="1 2">CCMP2467</strain>
    </source>
</reference>
<evidence type="ECO:0000313" key="2">
    <source>
        <dbReference type="Proteomes" id="UP000186817"/>
    </source>
</evidence>
<accession>A0A1Q9DYJ6</accession>
<dbReference type="AlphaFoldDB" id="A0A1Q9DYJ6"/>
<dbReference type="OrthoDB" id="430893at2759"/>
<dbReference type="Proteomes" id="UP000186817">
    <property type="component" value="Unassembled WGS sequence"/>
</dbReference>
<protein>
    <submittedName>
        <fullName evidence="1">Uncharacterized protein</fullName>
    </submittedName>
</protein>
<gene>
    <name evidence="1" type="ORF">AK812_SmicGene17127</name>
</gene>
<evidence type="ECO:0000313" key="1">
    <source>
        <dbReference type="EMBL" id="OLQ00238.1"/>
    </source>
</evidence>
<sequence length="178" mass="19541">MAFLSEADANGVKHLYDRKVVVWKSDQNVAACLQFPKAAFGLLAVCLFPGADFVVKGGKGRIRGWAENEAAIFKALIAYVIRAEKRTSQSRSPRMLVLKSVLALKRDVLKAKLADTWMNQQDVPAAAALVDEAAHEPGSPCLDEIAEPPADDADEMVNRGLWEFPEDLECDSAEDRKL</sequence>
<comment type="caution">
    <text evidence="1">The sequence shown here is derived from an EMBL/GenBank/DDBJ whole genome shotgun (WGS) entry which is preliminary data.</text>
</comment>
<keyword evidence="2" id="KW-1185">Reference proteome</keyword>
<name>A0A1Q9DYJ6_SYMMI</name>